<protein>
    <submittedName>
        <fullName evidence="4">Sulfite exporter TauE/SafE</fullName>
    </submittedName>
</protein>
<dbReference type="Pfam" id="PF13386">
    <property type="entry name" value="DsbD_2"/>
    <property type="match status" value="1"/>
</dbReference>
<evidence type="ECO:0000313" key="6">
    <source>
        <dbReference type="Proteomes" id="UP000396862"/>
    </source>
</evidence>
<gene>
    <name evidence="4" type="ORF">CLV93_103126</name>
    <name evidence="3" type="ORF">JCM18694_35010</name>
</gene>
<comment type="caution">
    <text evidence="4">The sequence shown here is derived from an EMBL/GenBank/DDBJ whole genome shotgun (WGS) entry which is preliminary data.</text>
</comment>
<dbReference type="Proteomes" id="UP000396862">
    <property type="component" value="Unassembled WGS sequence"/>
</dbReference>
<evidence type="ECO:0000313" key="4">
    <source>
        <dbReference type="EMBL" id="PSK83711.1"/>
    </source>
</evidence>
<dbReference type="EMBL" id="PYGC01000003">
    <property type="protein sequence ID" value="PSK83711.1"/>
    <property type="molecule type" value="Genomic_DNA"/>
</dbReference>
<reference evidence="4 5" key="1">
    <citation type="submission" date="2018-03" db="EMBL/GenBank/DDBJ databases">
        <title>Genomic Encyclopedia of Archaeal and Bacterial Type Strains, Phase II (KMG-II): from individual species to whole genera.</title>
        <authorList>
            <person name="Goeker M."/>
        </authorList>
    </citation>
    <scope>NUCLEOTIDE SEQUENCE [LARGE SCALE GENOMIC DNA]</scope>
    <source>
        <strain evidence="4 5">DSM 27267</strain>
    </source>
</reference>
<dbReference type="PANTHER" id="PTHR36394:SF1">
    <property type="entry name" value="OS01G0277700 PROTEIN"/>
    <property type="match status" value="1"/>
</dbReference>
<evidence type="ECO:0000256" key="1">
    <source>
        <dbReference type="SAM" id="Phobius"/>
    </source>
</evidence>
<feature type="transmembrane region" description="Helical" evidence="1">
    <location>
        <begin position="213"/>
        <end position="232"/>
    </location>
</feature>
<evidence type="ECO:0000313" key="5">
    <source>
        <dbReference type="Proteomes" id="UP000240621"/>
    </source>
</evidence>
<dbReference type="OrthoDB" id="9782403at2"/>
<dbReference type="RefSeq" id="WP_106541845.1">
    <property type="nucleotide sequence ID" value="NZ_BLAU01000001.1"/>
</dbReference>
<name>A0A2P8CFF8_9BACT</name>
<keyword evidence="1" id="KW-0472">Membrane</keyword>
<evidence type="ECO:0000313" key="3">
    <source>
        <dbReference type="EMBL" id="GET23255.1"/>
    </source>
</evidence>
<sequence>MDGLHLLLITAATLGFVHTALGPDHYLPFIVLSKARNWSQTKTLWLTFIGGVGHISGSVVLGIAGVALGISVHKLEAIESYRGNMVGWLLIAFGVLYSLYGIYKYLKNGGHIHLPHFLVPKKIRELPHLPMSDGQNKEDNTKLTPWILFLIFVFGPCEVLIPLLIYPASQHNAFGVFAVSIIFGVATIITMLTVVLLGYKGSSLIKIKNREKYLHLFAGVIILIAGLGMQFMGW</sequence>
<evidence type="ECO:0000259" key="2">
    <source>
        <dbReference type="Pfam" id="PF13386"/>
    </source>
</evidence>
<feature type="transmembrane region" description="Helical" evidence="1">
    <location>
        <begin position="146"/>
        <end position="166"/>
    </location>
</feature>
<dbReference type="AlphaFoldDB" id="A0A2P8CFF8"/>
<dbReference type="InterPro" id="IPR039447">
    <property type="entry name" value="UreH-like_TM_dom"/>
</dbReference>
<keyword evidence="1" id="KW-0812">Transmembrane</keyword>
<dbReference type="Proteomes" id="UP000240621">
    <property type="component" value="Unassembled WGS sequence"/>
</dbReference>
<keyword evidence="6" id="KW-1185">Reference proteome</keyword>
<reference evidence="3 6" key="2">
    <citation type="submission" date="2019-10" db="EMBL/GenBank/DDBJ databases">
        <title>Prolixibacter strains distinguished by the presence of nitrate reductase genes were adept at nitrate-dependent anaerobic corrosion of metallic iron and carbon steel.</title>
        <authorList>
            <person name="Iino T."/>
            <person name="Shono N."/>
            <person name="Ito K."/>
            <person name="Nakamura R."/>
            <person name="Sueoka K."/>
            <person name="Harayama S."/>
            <person name="Ohkuma M."/>
        </authorList>
    </citation>
    <scope>NUCLEOTIDE SEQUENCE [LARGE SCALE GENOMIC DNA]</scope>
    <source>
        <strain evidence="3 6">MIC1-1</strain>
    </source>
</reference>
<feature type="transmembrane region" description="Helical" evidence="1">
    <location>
        <begin position="43"/>
        <end position="73"/>
    </location>
</feature>
<dbReference type="EMBL" id="BLAU01000001">
    <property type="protein sequence ID" value="GET23255.1"/>
    <property type="molecule type" value="Genomic_DNA"/>
</dbReference>
<organism evidence="4 5">
    <name type="scientific">Prolixibacter denitrificans</name>
    <dbReference type="NCBI Taxonomy" id="1541063"/>
    <lineage>
        <taxon>Bacteria</taxon>
        <taxon>Pseudomonadati</taxon>
        <taxon>Bacteroidota</taxon>
        <taxon>Bacteroidia</taxon>
        <taxon>Marinilabiliales</taxon>
        <taxon>Prolixibacteraceae</taxon>
        <taxon>Prolixibacter</taxon>
    </lineage>
</organism>
<feature type="transmembrane region" description="Helical" evidence="1">
    <location>
        <begin position="85"/>
        <end position="103"/>
    </location>
</feature>
<feature type="domain" description="Urease accessory protein UreH-like transmembrane" evidence="2">
    <location>
        <begin position="45"/>
        <end position="227"/>
    </location>
</feature>
<feature type="transmembrane region" description="Helical" evidence="1">
    <location>
        <begin position="173"/>
        <end position="198"/>
    </location>
</feature>
<keyword evidence="1" id="KW-1133">Transmembrane helix</keyword>
<proteinExistence type="predicted"/>
<accession>A0A2P8CFF8</accession>
<dbReference type="PANTHER" id="PTHR36394">
    <property type="entry name" value="OS01G0277700 PROTEIN"/>
    <property type="match status" value="1"/>
</dbReference>